<dbReference type="PROSITE" id="PS00041">
    <property type="entry name" value="HTH_ARAC_FAMILY_1"/>
    <property type="match status" value="1"/>
</dbReference>
<reference evidence="6" key="1">
    <citation type="journal article" date="2019" name="Int. J. Syst. Evol. Microbiol.">
        <title>The Global Catalogue of Microorganisms (GCM) 10K type strain sequencing project: providing services to taxonomists for standard genome sequencing and annotation.</title>
        <authorList>
            <consortium name="The Broad Institute Genomics Platform"/>
            <consortium name="The Broad Institute Genome Sequencing Center for Infectious Disease"/>
            <person name="Wu L."/>
            <person name="Ma J."/>
        </authorList>
    </citation>
    <scope>NUCLEOTIDE SEQUENCE [LARGE SCALE GENOMIC DNA]</scope>
    <source>
        <strain evidence="6">JCM 18409</strain>
    </source>
</reference>
<feature type="domain" description="HTH araC/xylS-type" evidence="4">
    <location>
        <begin position="208"/>
        <end position="306"/>
    </location>
</feature>
<dbReference type="PANTHER" id="PTHR43130">
    <property type="entry name" value="ARAC-FAMILY TRANSCRIPTIONAL REGULATOR"/>
    <property type="match status" value="1"/>
</dbReference>
<dbReference type="Pfam" id="PF01965">
    <property type="entry name" value="DJ-1_PfpI"/>
    <property type="match status" value="1"/>
</dbReference>
<dbReference type="Pfam" id="PF12833">
    <property type="entry name" value="HTH_18"/>
    <property type="match status" value="1"/>
</dbReference>
<proteinExistence type="predicted"/>
<evidence type="ECO:0000256" key="2">
    <source>
        <dbReference type="ARBA" id="ARBA00023125"/>
    </source>
</evidence>
<dbReference type="SMART" id="SM00342">
    <property type="entry name" value="HTH_ARAC"/>
    <property type="match status" value="1"/>
</dbReference>
<dbReference type="Proteomes" id="UP001501759">
    <property type="component" value="Unassembled WGS sequence"/>
</dbReference>
<evidence type="ECO:0000313" key="6">
    <source>
        <dbReference type="Proteomes" id="UP001501759"/>
    </source>
</evidence>
<evidence type="ECO:0000313" key="5">
    <source>
        <dbReference type="EMBL" id="GAA5030731.1"/>
    </source>
</evidence>
<dbReference type="InterPro" id="IPR018060">
    <property type="entry name" value="HTH_AraC"/>
</dbReference>
<evidence type="ECO:0000256" key="1">
    <source>
        <dbReference type="ARBA" id="ARBA00023015"/>
    </source>
</evidence>
<dbReference type="InterPro" id="IPR052158">
    <property type="entry name" value="INH-QAR"/>
</dbReference>
<dbReference type="CDD" id="cd03137">
    <property type="entry name" value="GATase1_AraC_1"/>
    <property type="match status" value="1"/>
</dbReference>
<keyword evidence="3" id="KW-0804">Transcription</keyword>
<dbReference type="SUPFAM" id="SSF46689">
    <property type="entry name" value="Homeodomain-like"/>
    <property type="match status" value="2"/>
</dbReference>
<accession>A0ABP9JGC1</accession>
<evidence type="ECO:0000259" key="4">
    <source>
        <dbReference type="PROSITE" id="PS01124"/>
    </source>
</evidence>
<dbReference type="InterPro" id="IPR018062">
    <property type="entry name" value="HTH_AraC-typ_CS"/>
</dbReference>
<evidence type="ECO:0000256" key="3">
    <source>
        <dbReference type="ARBA" id="ARBA00023163"/>
    </source>
</evidence>
<dbReference type="Gene3D" id="3.40.50.880">
    <property type="match status" value="1"/>
</dbReference>
<keyword evidence="6" id="KW-1185">Reference proteome</keyword>
<dbReference type="InterPro" id="IPR009057">
    <property type="entry name" value="Homeodomain-like_sf"/>
</dbReference>
<dbReference type="PROSITE" id="PS01124">
    <property type="entry name" value="HTH_ARAC_FAMILY_2"/>
    <property type="match status" value="1"/>
</dbReference>
<comment type="caution">
    <text evidence="5">The sequence shown here is derived from an EMBL/GenBank/DDBJ whole genome shotgun (WGS) entry which is preliminary data.</text>
</comment>
<organism evidence="5 6">
    <name type="scientific">Streptomyces siamensis</name>
    <dbReference type="NCBI Taxonomy" id="1274986"/>
    <lineage>
        <taxon>Bacteria</taxon>
        <taxon>Bacillati</taxon>
        <taxon>Actinomycetota</taxon>
        <taxon>Actinomycetes</taxon>
        <taxon>Kitasatosporales</taxon>
        <taxon>Streptomycetaceae</taxon>
        <taxon>Streptomyces</taxon>
    </lineage>
</organism>
<dbReference type="Gene3D" id="1.10.10.60">
    <property type="entry name" value="Homeodomain-like"/>
    <property type="match status" value="1"/>
</dbReference>
<gene>
    <name evidence="5" type="ORF">GCM10023335_71450</name>
</gene>
<name>A0ABP9JGC1_9ACTN</name>
<keyword evidence="2" id="KW-0238">DNA-binding</keyword>
<dbReference type="EMBL" id="BAABKB010000033">
    <property type="protein sequence ID" value="GAA5030731.1"/>
    <property type="molecule type" value="Genomic_DNA"/>
</dbReference>
<dbReference type="PANTHER" id="PTHR43130:SF3">
    <property type="entry name" value="HTH-TYPE TRANSCRIPTIONAL REGULATOR RV1931C"/>
    <property type="match status" value="1"/>
</dbReference>
<sequence>MLFDGVQLLDVTGPLEVYASANDHGADYRLLTASCRGRDVHTTAGARLVADTALEEVSGRIGTLIVPGRFDWRAAVADRELIAGIGRLLQPSRRVASVCAGAFPLAATGALDGRRAATHWCLAAELAEHFPAIDVDRDSIFVRDGKTITSAGVTSGIDLTLSLVEEDFGPVVARAAAKYLVVFMARPGGQSQFSVRQAARQPRHETLRAALDAVTADPAGDHSLDALARRTGVSVRQLTRLFRSELGTTATHFVEQIRIEAAQALLESGSDSLDVVARRSGFGSEETLRRAFQRGLGVTPGAYRARFRTTRSAHTVERVPGAGG</sequence>
<protein>
    <submittedName>
        <fullName evidence="5">DJ-1/PfpI family protein</fullName>
    </submittedName>
</protein>
<dbReference type="InterPro" id="IPR029062">
    <property type="entry name" value="Class_I_gatase-like"/>
</dbReference>
<dbReference type="InterPro" id="IPR002818">
    <property type="entry name" value="DJ-1/PfpI"/>
</dbReference>
<keyword evidence="1" id="KW-0805">Transcription regulation</keyword>
<dbReference type="SUPFAM" id="SSF52317">
    <property type="entry name" value="Class I glutamine amidotransferase-like"/>
    <property type="match status" value="1"/>
</dbReference>